<evidence type="ECO:0000256" key="4">
    <source>
        <dbReference type="ARBA" id="ARBA00022692"/>
    </source>
</evidence>
<feature type="domain" description="Major facilitator superfamily (MFS) profile" evidence="13">
    <location>
        <begin position="24"/>
        <end position="481"/>
    </location>
</feature>
<dbReference type="InterPro" id="IPR020846">
    <property type="entry name" value="MFS_dom"/>
</dbReference>
<dbReference type="Pfam" id="PF00083">
    <property type="entry name" value="Sugar_tr"/>
    <property type="match status" value="1"/>
</dbReference>
<evidence type="ECO:0000313" key="14">
    <source>
        <dbReference type="EMBL" id="KAK4201750.1"/>
    </source>
</evidence>
<dbReference type="InterPro" id="IPR003663">
    <property type="entry name" value="Sugar/inositol_transpt"/>
</dbReference>
<evidence type="ECO:0000259" key="13">
    <source>
        <dbReference type="PROSITE" id="PS50850"/>
    </source>
</evidence>
<dbReference type="InterPro" id="IPR005829">
    <property type="entry name" value="Sugar_transporter_CS"/>
</dbReference>
<evidence type="ECO:0000256" key="3">
    <source>
        <dbReference type="ARBA" id="ARBA00022448"/>
    </source>
</evidence>
<keyword evidence="5" id="KW-0672">Quinate metabolism</keyword>
<feature type="transmembrane region" description="Helical" evidence="12">
    <location>
        <begin position="129"/>
        <end position="149"/>
    </location>
</feature>
<feature type="compositionally biased region" description="Basic and acidic residues" evidence="11">
    <location>
        <begin position="520"/>
        <end position="533"/>
    </location>
</feature>
<evidence type="ECO:0000256" key="11">
    <source>
        <dbReference type="SAM" id="MobiDB-lite"/>
    </source>
</evidence>
<gene>
    <name evidence="14" type="ORF">QBC40DRAFT_52004</name>
</gene>
<feature type="transmembrane region" description="Helical" evidence="12">
    <location>
        <begin position="100"/>
        <end position="117"/>
    </location>
</feature>
<evidence type="ECO:0000313" key="15">
    <source>
        <dbReference type="Proteomes" id="UP001303160"/>
    </source>
</evidence>
<reference evidence="14" key="1">
    <citation type="journal article" date="2023" name="Mol. Phylogenet. Evol.">
        <title>Genome-scale phylogeny and comparative genomics of the fungal order Sordariales.</title>
        <authorList>
            <person name="Hensen N."/>
            <person name="Bonometti L."/>
            <person name="Westerberg I."/>
            <person name="Brannstrom I.O."/>
            <person name="Guillou S."/>
            <person name="Cros-Aarteil S."/>
            <person name="Calhoun S."/>
            <person name="Haridas S."/>
            <person name="Kuo A."/>
            <person name="Mondo S."/>
            <person name="Pangilinan J."/>
            <person name="Riley R."/>
            <person name="LaButti K."/>
            <person name="Andreopoulos B."/>
            <person name="Lipzen A."/>
            <person name="Chen C."/>
            <person name="Yan M."/>
            <person name="Daum C."/>
            <person name="Ng V."/>
            <person name="Clum A."/>
            <person name="Steindorff A."/>
            <person name="Ohm R.A."/>
            <person name="Martin F."/>
            <person name="Silar P."/>
            <person name="Natvig D.O."/>
            <person name="Lalanne C."/>
            <person name="Gautier V."/>
            <person name="Ament-Velasquez S.L."/>
            <person name="Kruys A."/>
            <person name="Hutchinson M.I."/>
            <person name="Powell A.J."/>
            <person name="Barry K."/>
            <person name="Miller A.N."/>
            <person name="Grigoriev I.V."/>
            <person name="Debuchy R."/>
            <person name="Gladieux P."/>
            <person name="Hiltunen Thoren M."/>
            <person name="Johannesson H."/>
        </authorList>
    </citation>
    <scope>NUCLEOTIDE SEQUENCE</scope>
    <source>
        <strain evidence="14">CBS 315.58</strain>
    </source>
</reference>
<keyword evidence="3 10" id="KW-0813">Transport</keyword>
<keyword evidence="4 12" id="KW-0812">Transmembrane</keyword>
<evidence type="ECO:0000256" key="12">
    <source>
        <dbReference type="SAM" id="Phobius"/>
    </source>
</evidence>
<evidence type="ECO:0000256" key="10">
    <source>
        <dbReference type="RuleBase" id="RU003346"/>
    </source>
</evidence>
<sequence length="543" mass="60684">MTLLTLKEDRPTPKAVYNWRVYMCAIVASFAACMIGYDSAFIGGTLALPSFRDEFDFDSYDASGLALLQANIVSVYQAGAFFGSLFAYCTSHFWGRRMSLFIFTVVFCVGAGIMLAAKGDTTGMAPILAGRVLAGIGVGGCSNMVPIYISELSPPAVRGRLVGIYELGWQIGGLVGFWINYGVNTTMAPSHRQWLIPFAVQLIPAGMLLIGAFWLKESPRWLFANGKKEEAMKVLCWLRNLEPTDTYIVEEVSYIQADLERFEREVGKGFWKPFLALKQKKVQWRFFIGGILFLFQNGSGINAINYYSPKVFSSIGIRGTNTGLLTTGIFGVVKTTLTIVWLLWLVDLAGRRRMLFIGAAGGSLCMWYIGAYIKLAQPENNPDGELTSAGISAVFFFYLWTAFYTPSWNGTPWVINSEMFDQNTRSLGQASAAANNWFWNFLISRFTPQMFLKMEYGVYFFFASLMIISIVFIFFFVPETKSIPLEAMDRLFEIKPVHRANKMLMAELQENSELGQEGEVVGKDSSSTDEKARHAGYVQAENV</sequence>
<comment type="subcellular location">
    <subcellularLocation>
        <location evidence="1">Membrane</location>
        <topology evidence="1">Multi-pass membrane protein</topology>
    </subcellularLocation>
</comment>
<keyword evidence="8" id="KW-0325">Glycoprotein</keyword>
<feature type="transmembrane region" description="Helical" evidence="12">
    <location>
        <begin position="68"/>
        <end position="88"/>
    </location>
</feature>
<feature type="region of interest" description="Disordered" evidence="11">
    <location>
        <begin position="514"/>
        <end position="543"/>
    </location>
</feature>
<evidence type="ECO:0000256" key="5">
    <source>
        <dbReference type="ARBA" id="ARBA00022911"/>
    </source>
</evidence>
<protein>
    <recommendedName>
        <fullName evidence="9">Quinate transporter</fullName>
    </recommendedName>
</protein>
<comment type="similarity">
    <text evidence="2 10">Belongs to the major facilitator superfamily. Sugar transporter (TC 2.A.1.1) family.</text>
</comment>
<dbReference type="GO" id="GO:0016020">
    <property type="term" value="C:membrane"/>
    <property type="evidence" value="ECO:0007669"/>
    <property type="project" value="UniProtKB-SubCell"/>
</dbReference>
<dbReference type="PANTHER" id="PTHR48022">
    <property type="entry name" value="PLASTIDIC GLUCOSE TRANSPORTER 4"/>
    <property type="match status" value="1"/>
</dbReference>
<dbReference type="PROSITE" id="PS51257">
    <property type="entry name" value="PROKAR_LIPOPROTEIN"/>
    <property type="match status" value="1"/>
</dbReference>
<dbReference type="PRINTS" id="PR00171">
    <property type="entry name" value="SUGRTRNSPORT"/>
</dbReference>
<keyword evidence="6 12" id="KW-1133">Transmembrane helix</keyword>
<dbReference type="PROSITE" id="PS00216">
    <property type="entry name" value="SUGAR_TRANSPORT_1"/>
    <property type="match status" value="1"/>
</dbReference>
<feature type="transmembrane region" description="Helical" evidence="12">
    <location>
        <begin position="324"/>
        <end position="346"/>
    </location>
</feature>
<organism evidence="14 15">
    <name type="scientific">Triangularia verruculosa</name>
    <dbReference type="NCBI Taxonomy" id="2587418"/>
    <lineage>
        <taxon>Eukaryota</taxon>
        <taxon>Fungi</taxon>
        <taxon>Dikarya</taxon>
        <taxon>Ascomycota</taxon>
        <taxon>Pezizomycotina</taxon>
        <taxon>Sordariomycetes</taxon>
        <taxon>Sordariomycetidae</taxon>
        <taxon>Sordariales</taxon>
        <taxon>Podosporaceae</taxon>
        <taxon>Triangularia</taxon>
    </lineage>
</organism>
<feature type="transmembrane region" description="Helical" evidence="12">
    <location>
        <begin position="386"/>
        <end position="405"/>
    </location>
</feature>
<feature type="transmembrane region" description="Helical" evidence="12">
    <location>
        <begin position="456"/>
        <end position="477"/>
    </location>
</feature>
<dbReference type="PANTHER" id="PTHR48022:SF34">
    <property type="entry name" value="MAJOR FACILITATOR SUPERFAMILY (MFS) PROFILE DOMAIN-CONTAINING PROTEIN-RELATED"/>
    <property type="match status" value="1"/>
</dbReference>
<dbReference type="CDD" id="cd17356">
    <property type="entry name" value="MFS_HXT"/>
    <property type="match status" value="1"/>
</dbReference>
<feature type="transmembrane region" description="Helical" evidence="12">
    <location>
        <begin position="355"/>
        <end position="374"/>
    </location>
</feature>
<feature type="transmembrane region" description="Helical" evidence="12">
    <location>
        <begin position="161"/>
        <end position="182"/>
    </location>
</feature>
<accession>A0AAN6XJT8</accession>
<keyword evidence="15" id="KW-1185">Reference proteome</keyword>
<dbReference type="AlphaFoldDB" id="A0AAN6XJT8"/>
<comment type="caution">
    <text evidence="14">The sequence shown here is derived from an EMBL/GenBank/DDBJ whole genome shotgun (WGS) entry which is preliminary data.</text>
</comment>
<evidence type="ECO:0000256" key="7">
    <source>
        <dbReference type="ARBA" id="ARBA00023136"/>
    </source>
</evidence>
<feature type="transmembrane region" description="Helical" evidence="12">
    <location>
        <begin position="284"/>
        <end position="304"/>
    </location>
</feature>
<evidence type="ECO:0000256" key="2">
    <source>
        <dbReference type="ARBA" id="ARBA00010992"/>
    </source>
</evidence>
<evidence type="ECO:0000256" key="6">
    <source>
        <dbReference type="ARBA" id="ARBA00022989"/>
    </source>
</evidence>
<dbReference type="EMBL" id="MU863904">
    <property type="protein sequence ID" value="KAK4201750.1"/>
    <property type="molecule type" value="Genomic_DNA"/>
</dbReference>
<dbReference type="NCBIfam" id="TIGR00879">
    <property type="entry name" value="SP"/>
    <property type="match status" value="1"/>
</dbReference>
<dbReference type="InterPro" id="IPR050360">
    <property type="entry name" value="MFS_Sugar_Transporters"/>
</dbReference>
<reference evidence="14" key="2">
    <citation type="submission" date="2023-05" db="EMBL/GenBank/DDBJ databases">
        <authorList>
            <consortium name="Lawrence Berkeley National Laboratory"/>
            <person name="Steindorff A."/>
            <person name="Hensen N."/>
            <person name="Bonometti L."/>
            <person name="Westerberg I."/>
            <person name="Brannstrom I.O."/>
            <person name="Guillou S."/>
            <person name="Cros-Aarteil S."/>
            <person name="Calhoun S."/>
            <person name="Haridas S."/>
            <person name="Kuo A."/>
            <person name="Mondo S."/>
            <person name="Pangilinan J."/>
            <person name="Riley R."/>
            <person name="Labutti K."/>
            <person name="Andreopoulos B."/>
            <person name="Lipzen A."/>
            <person name="Chen C."/>
            <person name="Yanf M."/>
            <person name="Daum C."/>
            <person name="Ng V."/>
            <person name="Clum A."/>
            <person name="Ohm R."/>
            <person name="Martin F."/>
            <person name="Silar P."/>
            <person name="Natvig D."/>
            <person name="Lalanne C."/>
            <person name="Gautier V."/>
            <person name="Ament-Velasquez S.L."/>
            <person name="Kruys A."/>
            <person name="Hutchinson M.I."/>
            <person name="Powell A.J."/>
            <person name="Barry K."/>
            <person name="Miller A.N."/>
            <person name="Grigoriev I.V."/>
            <person name="Debuchy R."/>
            <person name="Gladieux P."/>
            <person name="Thoren M.H."/>
            <person name="Johannesson H."/>
        </authorList>
    </citation>
    <scope>NUCLEOTIDE SEQUENCE</scope>
    <source>
        <strain evidence="14">CBS 315.58</strain>
    </source>
</reference>
<dbReference type="Proteomes" id="UP001303160">
    <property type="component" value="Unassembled WGS sequence"/>
</dbReference>
<dbReference type="InterPro" id="IPR036259">
    <property type="entry name" value="MFS_trans_sf"/>
</dbReference>
<dbReference type="SUPFAM" id="SSF103473">
    <property type="entry name" value="MFS general substrate transporter"/>
    <property type="match status" value="1"/>
</dbReference>
<proteinExistence type="inferred from homology"/>
<dbReference type="GO" id="GO:0005351">
    <property type="term" value="F:carbohydrate:proton symporter activity"/>
    <property type="evidence" value="ECO:0007669"/>
    <property type="project" value="TreeGrafter"/>
</dbReference>
<dbReference type="InterPro" id="IPR005828">
    <property type="entry name" value="MFS_sugar_transport-like"/>
</dbReference>
<evidence type="ECO:0000256" key="9">
    <source>
        <dbReference type="ARBA" id="ARBA00043213"/>
    </source>
</evidence>
<feature type="transmembrane region" description="Helical" evidence="12">
    <location>
        <begin position="194"/>
        <end position="215"/>
    </location>
</feature>
<dbReference type="PROSITE" id="PS00217">
    <property type="entry name" value="SUGAR_TRANSPORT_2"/>
    <property type="match status" value="1"/>
</dbReference>
<evidence type="ECO:0000256" key="1">
    <source>
        <dbReference type="ARBA" id="ARBA00004141"/>
    </source>
</evidence>
<feature type="transmembrane region" description="Helical" evidence="12">
    <location>
        <begin position="21"/>
        <end position="48"/>
    </location>
</feature>
<dbReference type="FunFam" id="1.20.1250.20:FF:000026">
    <property type="entry name" value="MFS quinate transporter QutD"/>
    <property type="match status" value="1"/>
</dbReference>
<evidence type="ECO:0000256" key="8">
    <source>
        <dbReference type="ARBA" id="ARBA00023180"/>
    </source>
</evidence>
<keyword evidence="7 12" id="KW-0472">Membrane</keyword>
<name>A0AAN6XJT8_9PEZI</name>
<dbReference type="PROSITE" id="PS50850">
    <property type="entry name" value="MFS"/>
    <property type="match status" value="1"/>
</dbReference>
<dbReference type="Gene3D" id="1.20.1250.20">
    <property type="entry name" value="MFS general substrate transporter like domains"/>
    <property type="match status" value="2"/>
</dbReference>